<evidence type="ECO:0000256" key="14">
    <source>
        <dbReference type="HAMAP-Rule" id="MF_01462"/>
    </source>
</evidence>
<feature type="transmembrane region" description="Helical" evidence="14">
    <location>
        <begin position="208"/>
        <end position="234"/>
    </location>
</feature>
<protein>
    <recommendedName>
        <fullName evidence="14">Cobalt transport protein CbiM</fullName>
    </recommendedName>
    <alternativeName>
        <fullName evidence="14">Energy-coupling factor transporter probable substrate-capture protein CbiM</fullName>
        <shortName evidence="14">ECF transporter S component CbiM</shortName>
    </alternativeName>
</protein>
<evidence type="ECO:0000313" key="15">
    <source>
        <dbReference type="EMBL" id="SDI70364.1"/>
    </source>
</evidence>
<comment type="similarity">
    <text evidence="13 14">Belongs to the CbiM family.</text>
</comment>
<dbReference type="Proteomes" id="UP000199050">
    <property type="component" value="Unassembled WGS sequence"/>
</dbReference>
<name>A0A1G8MR21_9BACL</name>
<keyword evidence="7 14" id="KW-0812">Transmembrane</keyword>
<dbReference type="Gene3D" id="1.10.1760.20">
    <property type="match status" value="1"/>
</dbReference>
<keyword evidence="11 14" id="KW-0472">Membrane</keyword>
<keyword evidence="9 14" id="KW-1133">Transmembrane helix</keyword>
<evidence type="ECO:0000256" key="1">
    <source>
        <dbReference type="ARBA" id="ARBA00004429"/>
    </source>
</evidence>
<dbReference type="GO" id="GO:0043190">
    <property type="term" value="C:ATP-binding cassette (ABC) transporter complex"/>
    <property type="evidence" value="ECO:0007669"/>
    <property type="project" value="InterPro"/>
</dbReference>
<evidence type="ECO:0000256" key="9">
    <source>
        <dbReference type="ARBA" id="ARBA00022989"/>
    </source>
</evidence>
<keyword evidence="8" id="KW-0732">Signal</keyword>
<comment type="pathway">
    <text evidence="2 14">Cofactor biosynthesis; adenosylcobalamin biosynthesis.</text>
</comment>
<organism evidence="15 16">
    <name type="scientific">Paenibacillus typhae</name>
    <dbReference type="NCBI Taxonomy" id="1174501"/>
    <lineage>
        <taxon>Bacteria</taxon>
        <taxon>Bacillati</taxon>
        <taxon>Bacillota</taxon>
        <taxon>Bacilli</taxon>
        <taxon>Bacillales</taxon>
        <taxon>Paenibacillaceae</taxon>
        <taxon>Paenibacillus</taxon>
    </lineage>
</organism>
<keyword evidence="16" id="KW-1185">Reference proteome</keyword>
<gene>
    <name evidence="14" type="primary">cbiM</name>
    <name evidence="15" type="ORF">SAMN05216192_107186</name>
</gene>
<evidence type="ECO:0000256" key="13">
    <source>
        <dbReference type="ARBA" id="ARBA00060918"/>
    </source>
</evidence>
<keyword evidence="4 14" id="KW-0813">Transport</keyword>
<evidence type="ECO:0000256" key="2">
    <source>
        <dbReference type="ARBA" id="ARBA00004953"/>
    </source>
</evidence>
<evidence type="ECO:0000256" key="7">
    <source>
        <dbReference type="ARBA" id="ARBA00022692"/>
    </source>
</evidence>
<dbReference type="InterPro" id="IPR002751">
    <property type="entry name" value="CbiM/NikMN"/>
</dbReference>
<dbReference type="Pfam" id="PF01891">
    <property type="entry name" value="CbiM"/>
    <property type="match status" value="1"/>
</dbReference>
<evidence type="ECO:0000256" key="4">
    <source>
        <dbReference type="ARBA" id="ARBA00022448"/>
    </source>
</evidence>
<dbReference type="InterPro" id="IPR018024">
    <property type="entry name" value="CbiM"/>
</dbReference>
<proteinExistence type="inferred from homology"/>
<evidence type="ECO:0000256" key="8">
    <source>
        <dbReference type="ARBA" id="ARBA00022729"/>
    </source>
</evidence>
<dbReference type="EMBL" id="FNDX01000007">
    <property type="protein sequence ID" value="SDI70364.1"/>
    <property type="molecule type" value="Genomic_DNA"/>
</dbReference>
<dbReference type="UniPathway" id="UPA00148"/>
<dbReference type="STRING" id="1174501.SAMN05216192_107186"/>
<comment type="subcellular location">
    <subcellularLocation>
        <location evidence="1">Cell inner membrane</location>
        <topology evidence="1">Multi-pass membrane protein</topology>
    </subcellularLocation>
    <subcellularLocation>
        <location evidence="14">Cell membrane</location>
        <topology evidence="14">Multi-pass membrane protein</topology>
    </subcellularLocation>
</comment>
<dbReference type="OrthoDB" id="9809846at2"/>
<evidence type="ECO:0000256" key="11">
    <source>
        <dbReference type="ARBA" id="ARBA00023136"/>
    </source>
</evidence>
<dbReference type="HAMAP" id="MF_01462">
    <property type="entry name" value="CbiM"/>
    <property type="match status" value="1"/>
</dbReference>
<feature type="transmembrane region" description="Helical" evidence="14">
    <location>
        <begin position="138"/>
        <end position="157"/>
    </location>
</feature>
<dbReference type="AlphaFoldDB" id="A0A1G8MR21"/>
<dbReference type="RefSeq" id="WP_090713819.1">
    <property type="nucleotide sequence ID" value="NZ_CBCSKY010000034.1"/>
</dbReference>
<dbReference type="GO" id="GO:0015087">
    <property type="term" value="F:cobalt ion transmembrane transporter activity"/>
    <property type="evidence" value="ECO:0007669"/>
    <property type="project" value="UniProtKB-UniRule"/>
</dbReference>
<keyword evidence="6 14" id="KW-0169">Cobalamin biosynthesis</keyword>
<dbReference type="PANTHER" id="PTHR43627:SF1">
    <property type="entry name" value="COBALT TRANSPORT PROTEIN CBIM"/>
    <property type="match status" value="1"/>
</dbReference>
<dbReference type="NCBIfam" id="NF006184">
    <property type="entry name" value="PRK08319.1"/>
    <property type="match status" value="1"/>
</dbReference>
<feature type="transmembrane region" description="Helical" evidence="14">
    <location>
        <begin position="71"/>
        <end position="88"/>
    </location>
</feature>
<keyword evidence="10 14" id="KW-0406">Ion transport</keyword>
<accession>A0A1G8MR21</accession>
<dbReference type="FunFam" id="1.10.1760.20:FF:000001">
    <property type="entry name" value="Cobalt transport protein CbiM"/>
    <property type="match status" value="1"/>
</dbReference>
<feature type="transmembrane region" description="Helical" evidence="14">
    <location>
        <begin position="40"/>
        <end position="59"/>
    </location>
</feature>
<evidence type="ECO:0000313" key="16">
    <source>
        <dbReference type="Proteomes" id="UP000199050"/>
    </source>
</evidence>
<dbReference type="PANTHER" id="PTHR43627">
    <property type="match status" value="1"/>
</dbReference>
<feature type="transmembrane region" description="Helical" evidence="14">
    <location>
        <begin position="169"/>
        <end position="196"/>
    </location>
</feature>
<dbReference type="GO" id="GO:0009236">
    <property type="term" value="P:cobalamin biosynthetic process"/>
    <property type="evidence" value="ECO:0007669"/>
    <property type="project" value="UniProtKB-UniRule"/>
</dbReference>
<keyword evidence="12 14" id="KW-0170">Cobalt</keyword>
<evidence type="ECO:0000256" key="12">
    <source>
        <dbReference type="ARBA" id="ARBA00023285"/>
    </source>
</evidence>
<evidence type="ECO:0000256" key="6">
    <source>
        <dbReference type="ARBA" id="ARBA00022573"/>
    </source>
</evidence>
<keyword evidence="5 14" id="KW-1003">Cell membrane</keyword>
<feature type="transmembrane region" description="Helical" evidence="14">
    <location>
        <begin position="108"/>
        <end position="131"/>
    </location>
</feature>
<evidence type="ECO:0000256" key="10">
    <source>
        <dbReference type="ARBA" id="ARBA00023065"/>
    </source>
</evidence>
<dbReference type="NCBIfam" id="TIGR00123">
    <property type="entry name" value="cbiM"/>
    <property type="match status" value="1"/>
</dbReference>
<evidence type="ECO:0000256" key="3">
    <source>
        <dbReference type="ARBA" id="ARBA00022426"/>
    </source>
</evidence>
<comment type="subunit">
    <text evidence="14">Forms an energy-coupling factor (ECF) transporter complex composed of an ATP-binding protein (A component, CbiO), a transmembrane protein (T component, CbiQ) and 2 possible substrate-capture proteins (S components, CbiM and CbiN) of unknown stoichimetry.</text>
</comment>
<comment type="function">
    <text evidence="14">Part of the energy-coupling factor (ECF) transporter complex CbiMNOQ involved in cobalt import.</text>
</comment>
<evidence type="ECO:0000256" key="5">
    <source>
        <dbReference type="ARBA" id="ARBA00022475"/>
    </source>
</evidence>
<sequence length="254" mass="26784">MGKSGIWRFAALIAGFTVYFLLNEPGTAAAMHIMEGFLPVGWAVFWWAVFIPFFVLGIVRLNQMTRNNPELKLLLGLSGAFTFVLSALKMPSVTGSSSHPTGTGLGAIMLGPLPMSVIGSVVLLFQALLLAHGGITTLGANAFSMAVAGPFAGYAVYSLIMKSGDREKLAVFCAAAAADLMTYVVTAFQLAVAFPAADGGVVVSLMKFGGVFAITQIPLAVSEGLLTVLLWNWLKSYSPNELSLLKRQTKGGSL</sequence>
<reference evidence="16" key="1">
    <citation type="submission" date="2016-10" db="EMBL/GenBank/DDBJ databases">
        <authorList>
            <person name="Varghese N."/>
            <person name="Submissions S."/>
        </authorList>
    </citation>
    <scope>NUCLEOTIDE SEQUENCE [LARGE SCALE GENOMIC DNA]</scope>
    <source>
        <strain evidence="16">CGMCC 1.11012</strain>
    </source>
</reference>
<keyword evidence="3 14" id="KW-0171">Cobalt transport</keyword>